<dbReference type="InterPro" id="IPR011332">
    <property type="entry name" value="Ribosomal_zn-bd"/>
</dbReference>
<dbReference type="Pfam" id="PF01783">
    <property type="entry name" value="Ribosomal_L32p"/>
    <property type="match status" value="1"/>
</dbReference>
<dbReference type="Proteomes" id="UP000694924">
    <property type="component" value="Unplaced"/>
</dbReference>
<dbReference type="GeneID" id="107074158"/>
<comment type="similarity">
    <text evidence="2">Belongs to the bacterial ribosomal protein bL32 family.</text>
</comment>
<evidence type="ECO:0000256" key="2">
    <source>
        <dbReference type="ARBA" id="ARBA00008560"/>
    </source>
</evidence>
<evidence type="ECO:0000256" key="6">
    <source>
        <dbReference type="ARBA" id="ARBA00023274"/>
    </source>
</evidence>
<dbReference type="SUPFAM" id="SSF57829">
    <property type="entry name" value="Zn-binding ribosomal proteins"/>
    <property type="match status" value="1"/>
</dbReference>
<feature type="region of interest" description="Disordered" evidence="10">
    <location>
        <begin position="181"/>
        <end position="202"/>
    </location>
</feature>
<evidence type="ECO:0000313" key="11">
    <source>
        <dbReference type="Proteomes" id="UP000694924"/>
    </source>
</evidence>
<gene>
    <name evidence="12" type="primary">LOC107074158</name>
</gene>
<proteinExistence type="inferred from homology"/>
<evidence type="ECO:0000256" key="7">
    <source>
        <dbReference type="ARBA" id="ARBA00039935"/>
    </source>
</evidence>
<dbReference type="RefSeq" id="XP_015190807.1">
    <property type="nucleotide sequence ID" value="XM_015335321.1"/>
</dbReference>
<evidence type="ECO:0000256" key="4">
    <source>
        <dbReference type="ARBA" id="ARBA00022980"/>
    </source>
</evidence>
<feature type="compositionally biased region" description="Basic and acidic residues" evidence="10">
    <location>
        <begin position="192"/>
        <end position="202"/>
    </location>
</feature>
<dbReference type="GO" id="GO:0005840">
    <property type="term" value="C:ribosome"/>
    <property type="evidence" value="ECO:0007669"/>
    <property type="project" value="UniProtKB-KW"/>
</dbReference>
<reference evidence="12" key="1">
    <citation type="submission" date="2025-08" db="UniProtKB">
        <authorList>
            <consortium name="RefSeq"/>
        </authorList>
    </citation>
    <scope>IDENTIFICATION</scope>
    <source>
        <tissue evidence="12">Whole body</tissue>
    </source>
</reference>
<dbReference type="InterPro" id="IPR051991">
    <property type="entry name" value="Mitoribosomal_protein_bL32"/>
</dbReference>
<protein>
    <recommendedName>
        <fullName evidence="7">Large ribosomal subunit protein bL32m</fullName>
    </recommendedName>
    <alternativeName>
        <fullName evidence="8">39S ribosomal protein L32, mitochondrial</fullName>
    </alternativeName>
</protein>
<comment type="function">
    <text evidence="9">Component of the mitochondrial large ribosomal subunit (mt-LSU). The mitochondrial ribosome (mitoribosome) is a large ribonucleoprotein complex responsible for the synthesis of proteins inside mitochondria.</text>
</comment>
<evidence type="ECO:0000256" key="8">
    <source>
        <dbReference type="ARBA" id="ARBA00042577"/>
    </source>
</evidence>
<keyword evidence="4 12" id="KW-0689">Ribosomal protein</keyword>
<organism evidence="11 12">
    <name type="scientific">Polistes dominula</name>
    <name type="common">European paper wasp</name>
    <name type="synonym">Vespa dominula</name>
    <dbReference type="NCBI Taxonomy" id="743375"/>
    <lineage>
        <taxon>Eukaryota</taxon>
        <taxon>Metazoa</taxon>
        <taxon>Ecdysozoa</taxon>
        <taxon>Arthropoda</taxon>
        <taxon>Hexapoda</taxon>
        <taxon>Insecta</taxon>
        <taxon>Pterygota</taxon>
        <taxon>Neoptera</taxon>
        <taxon>Endopterygota</taxon>
        <taxon>Hymenoptera</taxon>
        <taxon>Apocrita</taxon>
        <taxon>Aculeata</taxon>
        <taxon>Vespoidea</taxon>
        <taxon>Vespidae</taxon>
        <taxon>Polistinae</taxon>
        <taxon>Polistini</taxon>
        <taxon>Polistes</taxon>
    </lineage>
</organism>
<evidence type="ECO:0000256" key="3">
    <source>
        <dbReference type="ARBA" id="ARBA00022946"/>
    </source>
</evidence>
<evidence type="ECO:0000256" key="9">
    <source>
        <dbReference type="ARBA" id="ARBA00045766"/>
    </source>
</evidence>
<name>A0ABM1JEB9_POLDO</name>
<keyword evidence="3" id="KW-0809">Transit peptide</keyword>
<sequence>MAVSIIKRLNSAFQKIEQALKIIFNNRFPPEALCAIDYNGSLNVPSPVNKDGRFSLKDIIENGILWGVPTCRRTIEKRLSRKFGYPEYKWKPPVPKTNLLMCPNCGNYHEAKLLCAHCYEKVKIETKEMQDAIQEKLGLDPVEENVIVIYEGEKEGKTDDFWKNQRVVEMPKKRPEWFHENLLESSTVQPSDSKDIKPPELA</sequence>
<comment type="subcellular location">
    <subcellularLocation>
        <location evidence="1">Mitochondrion</location>
    </subcellularLocation>
</comment>
<evidence type="ECO:0000256" key="10">
    <source>
        <dbReference type="SAM" id="MobiDB-lite"/>
    </source>
</evidence>
<keyword evidence="6" id="KW-0687">Ribonucleoprotein</keyword>
<keyword evidence="5" id="KW-0496">Mitochondrion</keyword>
<dbReference type="PANTHER" id="PTHR21026">
    <property type="entry name" value="39S RIBOSOMAL PROTEIN L32, MITOCHONDRIAL"/>
    <property type="match status" value="1"/>
</dbReference>
<evidence type="ECO:0000313" key="12">
    <source>
        <dbReference type="RefSeq" id="XP_015190807.1"/>
    </source>
</evidence>
<dbReference type="PANTHER" id="PTHR21026:SF2">
    <property type="entry name" value="LARGE RIBOSOMAL SUBUNIT PROTEIN BL32M"/>
    <property type="match status" value="1"/>
</dbReference>
<evidence type="ECO:0000256" key="5">
    <source>
        <dbReference type="ARBA" id="ARBA00023128"/>
    </source>
</evidence>
<keyword evidence="11" id="KW-1185">Reference proteome</keyword>
<dbReference type="InterPro" id="IPR002677">
    <property type="entry name" value="Ribosomal_bL32"/>
</dbReference>
<accession>A0ABM1JEB9</accession>
<evidence type="ECO:0000256" key="1">
    <source>
        <dbReference type="ARBA" id="ARBA00004173"/>
    </source>
</evidence>